<reference evidence="4" key="1">
    <citation type="journal article" date="2019" name="Int. J. Syst. Evol. Microbiol.">
        <title>The Global Catalogue of Microorganisms (GCM) 10K type strain sequencing project: providing services to taxonomists for standard genome sequencing and annotation.</title>
        <authorList>
            <consortium name="The Broad Institute Genomics Platform"/>
            <consortium name="The Broad Institute Genome Sequencing Center for Infectious Disease"/>
            <person name="Wu L."/>
            <person name="Ma J."/>
        </authorList>
    </citation>
    <scope>NUCLEOTIDE SEQUENCE [LARGE SCALE GENOMIC DNA]</scope>
    <source>
        <strain evidence="4">JCM 18283</strain>
    </source>
</reference>
<sequence>MKKTLFTALLLGMGLYVNAQTFKSDSSATQAVVDEKPLKKYTNQSVVFQFIVERDGSLSNIRIIKHLTPELDSIALKRLKSSPKWQPATLNGKPIRKKFTFPMKFTGYYN</sequence>
<name>A0ABP9FNR3_9SPHI</name>
<feature type="domain" description="TonB C-terminal" evidence="2">
    <location>
        <begin position="45"/>
        <end position="105"/>
    </location>
</feature>
<protein>
    <recommendedName>
        <fullName evidence="2">TonB C-terminal domain-containing protein</fullName>
    </recommendedName>
</protein>
<keyword evidence="1" id="KW-0732">Signal</keyword>
<dbReference type="EMBL" id="BAABJI010000001">
    <property type="protein sequence ID" value="GAA4909754.1"/>
    <property type="molecule type" value="Genomic_DNA"/>
</dbReference>
<evidence type="ECO:0000256" key="1">
    <source>
        <dbReference type="SAM" id="SignalP"/>
    </source>
</evidence>
<feature type="signal peptide" evidence="1">
    <location>
        <begin position="1"/>
        <end position="19"/>
    </location>
</feature>
<comment type="caution">
    <text evidence="3">The sequence shown here is derived from an EMBL/GenBank/DDBJ whole genome shotgun (WGS) entry which is preliminary data.</text>
</comment>
<dbReference type="Pfam" id="PF03544">
    <property type="entry name" value="TonB_C"/>
    <property type="match status" value="1"/>
</dbReference>
<feature type="chain" id="PRO_5046768063" description="TonB C-terminal domain-containing protein" evidence="1">
    <location>
        <begin position="20"/>
        <end position="110"/>
    </location>
</feature>
<dbReference type="InterPro" id="IPR037682">
    <property type="entry name" value="TonB_C"/>
</dbReference>
<proteinExistence type="predicted"/>
<dbReference type="RefSeq" id="WP_345329949.1">
    <property type="nucleotide sequence ID" value="NZ_BAABJI010000001.1"/>
</dbReference>
<keyword evidence="4" id="KW-1185">Reference proteome</keyword>
<dbReference type="SUPFAM" id="SSF74653">
    <property type="entry name" value="TolA/TonB C-terminal domain"/>
    <property type="match status" value="1"/>
</dbReference>
<evidence type="ECO:0000313" key="3">
    <source>
        <dbReference type="EMBL" id="GAA4909754.1"/>
    </source>
</evidence>
<dbReference type="Gene3D" id="3.30.1150.10">
    <property type="match status" value="1"/>
</dbReference>
<accession>A0ABP9FNR3</accession>
<evidence type="ECO:0000259" key="2">
    <source>
        <dbReference type="Pfam" id="PF03544"/>
    </source>
</evidence>
<dbReference type="Proteomes" id="UP001501436">
    <property type="component" value="Unassembled WGS sequence"/>
</dbReference>
<evidence type="ECO:0000313" key="4">
    <source>
        <dbReference type="Proteomes" id="UP001501436"/>
    </source>
</evidence>
<organism evidence="3 4">
    <name type="scientific">Mucilaginibacter defluvii</name>
    <dbReference type="NCBI Taxonomy" id="1196019"/>
    <lineage>
        <taxon>Bacteria</taxon>
        <taxon>Pseudomonadati</taxon>
        <taxon>Bacteroidota</taxon>
        <taxon>Sphingobacteriia</taxon>
        <taxon>Sphingobacteriales</taxon>
        <taxon>Sphingobacteriaceae</taxon>
        <taxon>Mucilaginibacter</taxon>
    </lineage>
</organism>
<gene>
    <name evidence="3" type="ORF">GCM10023313_11060</name>
</gene>